<dbReference type="InterPro" id="IPR039261">
    <property type="entry name" value="FNR_nucleotide-bd"/>
</dbReference>
<dbReference type="InterPro" id="IPR001709">
    <property type="entry name" value="Flavoprot_Pyr_Nucl_cyt_Rdtase"/>
</dbReference>
<protein>
    <recommendedName>
        <fullName evidence="3">NADPH--hemoprotein reductase</fullName>
        <ecNumber evidence="3">1.6.2.4</ecNumber>
    </recommendedName>
</protein>
<keyword evidence="4" id="KW-1133">Transmembrane helix</keyword>
<name>A0ABX1N5W8_9RHOO</name>
<accession>A0ABX1N5W8</accession>
<keyword evidence="2" id="KW-0288">FMN</keyword>
<dbReference type="EMBL" id="WTVH01000034">
    <property type="protein sequence ID" value="NMF94667.1"/>
    <property type="molecule type" value="Genomic_DNA"/>
</dbReference>
<dbReference type="InterPro" id="IPR008254">
    <property type="entry name" value="Flavodoxin/NO_synth"/>
</dbReference>
<evidence type="ECO:0000256" key="4">
    <source>
        <dbReference type="SAM" id="Phobius"/>
    </source>
</evidence>
<evidence type="ECO:0000256" key="2">
    <source>
        <dbReference type="ARBA" id="ARBA00022643"/>
    </source>
</evidence>
<dbReference type="PRINTS" id="PR00371">
    <property type="entry name" value="FPNCR"/>
</dbReference>
<proteinExistence type="predicted"/>
<dbReference type="InterPro" id="IPR001433">
    <property type="entry name" value="OxRdtase_FAD/NAD-bd"/>
</dbReference>
<dbReference type="PANTHER" id="PTHR19384">
    <property type="entry name" value="NITRIC OXIDE SYNTHASE-RELATED"/>
    <property type="match status" value="1"/>
</dbReference>
<dbReference type="InterPro" id="IPR005625">
    <property type="entry name" value="PepSY-ass_TM"/>
</dbReference>
<keyword evidence="8" id="KW-1185">Reference proteome</keyword>
<dbReference type="EC" id="1.6.2.4" evidence="3"/>
<dbReference type="PROSITE" id="PS51384">
    <property type="entry name" value="FAD_FR"/>
    <property type="match status" value="1"/>
</dbReference>
<evidence type="ECO:0000256" key="1">
    <source>
        <dbReference type="ARBA" id="ARBA00022630"/>
    </source>
</evidence>
<dbReference type="SUPFAM" id="SSF52343">
    <property type="entry name" value="Ferredoxin reductase-like, C-terminal NADP-linked domain"/>
    <property type="match status" value="1"/>
</dbReference>
<evidence type="ECO:0000256" key="3">
    <source>
        <dbReference type="ARBA" id="ARBA00023797"/>
    </source>
</evidence>
<comment type="caution">
    <text evidence="7">The sequence shown here is derived from an EMBL/GenBank/DDBJ whole genome shotgun (WGS) entry which is preliminary data.</text>
</comment>
<gene>
    <name evidence="7" type="ORF">GO608_15170</name>
</gene>
<organism evidence="7 8">
    <name type="scientific">Aromatoleum buckelii</name>
    <dbReference type="NCBI Taxonomy" id="200254"/>
    <lineage>
        <taxon>Bacteria</taxon>
        <taxon>Pseudomonadati</taxon>
        <taxon>Pseudomonadota</taxon>
        <taxon>Betaproteobacteria</taxon>
        <taxon>Rhodocyclales</taxon>
        <taxon>Rhodocyclaceae</taxon>
        <taxon>Aromatoleum</taxon>
    </lineage>
</organism>
<evidence type="ECO:0000313" key="7">
    <source>
        <dbReference type="EMBL" id="NMF94667.1"/>
    </source>
</evidence>
<keyword evidence="4" id="KW-0472">Membrane</keyword>
<dbReference type="Gene3D" id="2.40.30.10">
    <property type="entry name" value="Translation factors"/>
    <property type="match status" value="1"/>
</dbReference>
<feature type="transmembrane region" description="Helical" evidence="4">
    <location>
        <begin position="165"/>
        <end position="187"/>
    </location>
</feature>
<dbReference type="CDD" id="cd06201">
    <property type="entry name" value="SiR_like2"/>
    <property type="match status" value="1"/>
</dbReference>
<dbReference type="InterPro" id="IPR029039">
    <property type="entry name" value="Flavoprotein-like_sf"/>
</dbReference>
<evidence type="ECO:0000313" key="8">
    <source>
        <dbReference type="Proteomes" id="UP000601990"/>
    </source>
</evidence>
<dbReference type="InterPro" id="IPR017927">
    <property type="entry name" value="FAD-bd_FR_type"/>
</dbReference>
<dbReference type="InterPro" id="IPR008333">
    <property type="entry name" value="Cbr1-like_FAD-bd_dom"/>
</dbReference>
<dbReference type="Pfam" id="PF00175">
    <property type="entry name" value="NAD_binding_1"/>
    <property type="match status" value="1"/>
</dbReference>
<dbReference type="Pfam" id="PF00258">
    <property type="entry name" value="Flavodoxin_1"/>
    <property type="match status" value="1"/>
</dbReference>
<dbReference type="SUPFAM" id="SSF52218">
    <property type="entry name" value="Flavoproteins"/>
    <property type="match status" value="1"/>
</dbReference>
<dbReference type="Pfam" id="PF00970">
    <property type="entry name" value="FAD_binding_6"/>
    <property type="match status" value="1"/>
</dbReference>
<keyword evidence="1" id="KW-0285">Flavoprotein</keyword>
<evidence type="ECO:0000259" key="6">
    <source>
        <dbReference type="PROSITE" id="PS51384"/>
    </source>
</evidence>
<dbReference type="InterPro" id="IPR017938">
    <property type="entry name" value="Riboflavin_synthase-like_b-brl"/>
</dbReference>
<feature type="domain" description="Flavodoxin-like" evidence="5">
    <location>
        <begin position="335"/>
        <end position="468"/>
    </location>
</feature>
<dbReference type="Pfam" id="PF03929">
    <property type="entry name" value="PepSY_TM"/>
    <property type="match status" value="1"/>
</dbReference>
<keyword evidence="4" id="KW-0812">Transmembrane</keyword>
<sequence>MFWRVLHRWLGLGAGAVALVLGVTGMILALDPIVDAAKSVPAPVSLPVSTLVERVSATIPGAEEIRRLPAGDVVVYGFDGDRARAFYVNPSDGRVIGEYQPSAALRWIRNLHRSFLLDDVGRIAAAGIALSMLLMSMSGLVLLTRRMGGWRHLAGRVRGSPLQRIHVISGRILVAALLLSSITALYMSAATFSLVPVERELDPDVMSNVQVQAELPGHELPLLQSLPVAELRKLNFPYRDDPEDTWKVTTDRGEGWIDRHTGQTLAWEDAPATQRIHEWAVLLHTGEGTVVWALVLAVLGASIPVFWVSGLMLWQQARRQMPRIEDNSALPQADVLIFVASENGSTWGFAQALHRALVRNGHRVYTSGLEHFQAGASTRHILVLAATYGDGQAPTHAARALERIARQPAGSAPVAVLGFGDRQFTAFCAFAEALDQALRSRGWPQLLPLERIHQQSVQQFMRWGEVLGQALNESLTLDYVPQVPPTASLTLVSRQEFAGEIGQPATILRFTWPAQHWLDRLRGRGLPHFEGGDLVGVLPPGSSVPRYYSLASRYRDGFLEICVRRLPEGLCSTYLHALQPGDTIRAFIKSNPGFALDGSRKPVLLVGAGTGVAPLAGLIRGNRKHQPMHLYFGMRDPARDFYFGREIHDWLADHRLSTLNTAFSRTPDGGGYVQDALRRDAARVRDLVSKGAIIRVCGSRSMAQGVVETLNDILRSVSLNVQQLKAGGRYAEDVF</sequence>
<dbReference type="RefSeq" id="WP_169199886.1">
    <property type="nucleotide sequence ID" value="NZ_WTVH02000001.1"/>
</dbReference>
<dbReference type="Proteomes" id="UP000601990">
    <property type="component" value="Unassembled WGS sequence"/>
</dbReference>
<dbReference type="SUPFAM" id="SSF63380">
    <property type="entry name" value="Riboflavin synthase domain-like"/>
    <property type="match status" value="1"/>
</dbReference>
<dbReference type="Gene3D" id="3.40.50.360">
    <property type="match status" value="1"/>
</dbReference>
<evidence type="ECO:0000259" key="5">
    <source>
        <dbReference type="PROSITE" id="PS50902"/>
    </source>
</evidence>
<dbReference type="PROSITE" id="PS50902">
    <property type="entry name" value="FLAVODOXIN_LIKE"/>
    <property type="match status" value="1"/>
</dbReference>
<feature type="domain" description="FAD-binding FR-type" evidence="6">
    <location>
        <begin position="484"/>
        <end position="597"/>
    </location>
</feature>
<dbReference type="PANTHER" id="PTHR19384:SF17">
    <property type="entry name" value="NADPH--CYTOCHROME P450 REDUCTASE"/>
    <property type="match status" value="1"/>
</dbReference>
<reference evidence="7" key="1">
    <citation type="submission" date="2019-12" db="EMBL/GenBank/DDBJ databases">
        <title>Comparative genomics gives insights into the taxonomy of the Azoarcus-Aromatoleum group and reveals separate origins of nif in the plant-associated Azoarcus and non-plant-associated Aromatoleum sub-groups.</title>
        <authorList>
            <person name="Lafos M."/>
            <person name="Maluk M."/>
            <person name="Batista M."/>
            <person name="Junghare M."/>
            <person name="Carmona M."/>
            <person name="Faoro H."/>
            <person name="Cruz L.M."/>
            <person name="Battistoni F."/>
            <person name="De Souza E."/>
            <person name="Pedrosa F."/>
            <person name="Chen W.-M."/>
            <person name="Poole P.S."/>
            <person name="Dixon R.A."/>
            <person name="James E.K."/>
        </authorList>
    </citation>
    <scope>NUCLEOTIDE SEQUENCE</scope>
    <source>
        <strain evidence="7">U120</strain>
    </source>
</reference>
<feature type="transmembrane region" description="Helical" evidence="4">
    <location>
        <begin position="123"/>
        <end position="144"/>
    </location>
</feature>
<dbReference type="Gene3D" id="3.40.50.80">
    <property type="entry name" value="Nucleotide-binding domain of ferredoxin-NADP reductase (FNR) module"/>
    <property type="match status" value="1"/>
</dbReference>
<feature type="transmembrane region" description="Helical" evidence="4">
    <location>
        <begin position="290"/>
        <end position="314"/>
    </location>
</feature>